<evidence type="ECO:0000259" key="3">
    <source>
        <dbReference type="PROSITE" id="PS50089"/>
    </source>
</evidence>
<keyword evidence="5" id="KW-1185">Reference proteome</keyword>
<accession>A0A8K0IET8</accession>
<dbReference type="Proteomes" id="UP000797356">
    <property type="component" value="Chromosome 7"/>
</dbReference>
<dbReference type="SUPFAM" id="SSF57850">
    <property type="entry name" value="RING/U-box"/>
    <property type="match status" value="1"/>
</dbReference>
<evidence type="ECO:0000313" key="5">
    <source>
        <dbReference type="Proteomes" id="UP000797356"/>
    </source>
</evidence>
<dbReference type="OrthoDB" id="8062037at2759"/>
<dbReference type="GO" id="GO:0031624">
    <property type="term" value="F:ubiquitin conjugating enzyme binding"/>
    <property type="evidence" value="ECO:0007669"/>
    <property type="project" value="TreeGrafter"/>
</dbReference>
<dbReference type="PROSITE" id="PS50089">
    <property type="entry name" value="ZF_RING_2"/>
    <property type="match status" value="1"/>
</dbReference>
<dbReference type="InterPro" id="IPR013083">
    <property type="entry name" value="Znf_RING/FYVE/PHD"/>
</dbReference>
<name>A0A8K0IET8_COCNU</name>
<feature type="region of interest" description="Disordered" evidence="2">
    <location>
        <begin position="91"/>
        <end position="123"/>
    </location>
</feature>
<dbReference type="PANTHER" id="PTHR46400:SF11">
    <property type="entry name" value="OS04G0571200 PROTEIN"/>
    <property type="match status" value="1"/>
</dbReference>
<dbReference type="EMBL" id="CM017878">
    <property type="protein sequence ID" value="KAG1354595.1"/>
    <property type="molecule type" value="Genomic_DNA"/>
</dbReference>
<organism evidence="4 5">
    <name type="scientific">Cocos nucifera</name>
    <name type="common">Coconut palm</name>
    <dbReference type="NCBI Taxonomy" id="13894"/>
    <lineage>
        <taxon>Eukaryota</taxon>
        <taxon>Viridiplantae</taxon>
        <taxon>Streptophyta</taxon>
        <taxon>Embryophyta</taxon>
        <taxon>Tracheophyta</taxon>
        <taxon>Spermatophyta</taxon>
        <taxon>Magnoliopsida</taxon>
        <taxon>Liliopsida</taxon>
        <taxon>Arecaceae</taxon>
        <taxon>Arecoideae</taxon>
        <taxon>Cocoseae</taxon>
        <taxon>Attaleinae</taxon>
        <taxon>Cocos</taxon>
    </lineage>
</organism>
<evidence type="ECO:0000256" key="1">
    <source>
        <dbReference type="PROSITE-ProRule" id="PRU00175"/>
    </source>
</evidence>
<dbReference type="GO" id="GO:0016567">
    <property type="term" value="P:protein ubiquitination"/>
    <property type="evidence" value="ECO:0007669"/>
    <property type="project" value="InterPro"/>
</dbReference>
<keyword evidence="1" id="KW-0863">Zinc-finger</keyword>
<feature type="domain" description="RING-type" evidence="3">
    <location>
        <begin position="274"/>
        <end position="315"/>
    </location>
</feature>
<comment type="caution">
    <text evidence="4">The sequence shown here is derived from an EMBL/GenBank/DDBJ whole genome shotgun (WGS) entry which is preliminary data.</text>
</comment>
<sequence>MACSLLLHHTHTGVFKIHIPVSSIQHLESSPPPLVAIMGTEFETKGKQQANVYYVNAPVPCVVEENFGGYFNDHDVSALAEDLQAQESVYESFQRNAQSDTTRASSSNNSRHDHDHVLREAERNSLTTARIELQLSRDEALARKLQELENKLAGVSVGGITGREADTNPTPSSSANFELNSANLPVQVICIVVHYSLKMHHFIYRKLKLFMTGYAQVVQEDGVDPDNMTYEELQRLGEAIGTEGRGLSDEVISFLPTSTYKIGLFSKKEKHEECVICYMAYKNRDKLMMLPCKHQYHKTCITKWLKINKVCPVCSEEVFGS</sequence>
<dbReference type="GO" id="GO:0004842">
    <property type="term" value="F:ubiquitin-protein transferase activity"/>
    <property type="evidence" value="ECO:0007669"/>
    <property type="project" value="InterPro"/>
</dbReference>
<keyword evidence="1" id="KW-0479">Metal-binding</keyword>
<evidence type="ECO:0000313" key="4">
    <source>
        <dbReference type="EMBL" id="KAG1354595.1"/>
    </source>
</evidence>
<evidence type="ECO:0000256" key="2">
    <source>
        <dbReference type="SAM" id="MobiDB-lite"/>
    </source>
</evidence>
<feature type="compositionally biased region" description="Polar residues" evidence="2">
    <location>
        <begin position="91"/>
        <end position="104"/>
    </location>
</feature>
<proteinExistence type="predicted"/>
<reference evidence="4" key="1">
    <citation type="journal article" date="2017" name="Gigascience">
        <title>The genome draft of coconut (Cocos nucifera).</title>
        <authorList>
            <person name="Xiao Y."/>
            <person name="Xu P."/>
            <person name="Fan H."/>
            <person name="Baudouin L."/>
            <person name="Xia W."/>
            <person name="Bocs S."/>
            <person name="Xu J."/>
            <person name="Li Q."/>
            <person name="Guo A."/>
            <person name="Zhou L."/>
            <person name="Li J."/>
            <person name="Wu Y."/>
            <person name="Ma Z."/>
            <person name="Armero A."/>
            <person name="Issali A.E."/>
            <person name="Liu N."/>
            <person name="Peng M."/>
            <person name="Yang Y."/>
        </authorList>
    </citation>
    <scope>NUCLEOTIDE SEQUENCE</scope>
    <source>
        <tissue evidence="4">Spear leaf of Hainan Tall coconut</tissue>
    </source>
</reference>
<dbReference type="FunFam" id="3.30.40.10:FF:000226">
    <property type="entry name" value="E3 ubiquitin ligase BIG BROTHER"/>
    <property type="match status" value="1"/>
</dbReference>
<dbReference type="GO" id="GO:0046621">
    <property type="term" value="P:negative regulation of organ growth"/>
    <property type="evidence" value="ECO:0007669"/>
    <property type="project" value="InterPro"/>
</dbReference>
<feature type="compositionally biased region" description="Basic and acidic residues" evidence="2">
    <location>
        <begin position="110"/>
        <end position="123"/>
    </location>
</feature>
<gene>
    <name evidence="4" type="ORF">COCNU_07G007070</name>
</gene>
<dbReference type="Pfam" id="PF13639">
    <property type="entry name" value="zf-RING_2"/>
    <property type="match status" value="1"/>
</dbReference>
<reference evidence="4" key="2">
    <citation type="submission" date="2019-07" db="EMBL/GenBank/DDBJ databases">
        <authorList>
            <person name="Yang Y."/>
            <person name="Bocs S."/>
            <person name="Baudouin L."/>
        </authorList>
    </citation>
    <scope>NUCLEOTIDE SEQUENCE</scope>
    <source>
        <tissue evidence="4">Spear leaf of Hainan Tall coconut</tissue>
    </source>
</reference>
<dbReference type="Gene3D" id="3.30.40.10">
    <property type="entry name" value="Zinc/RING finger domain, C3HC4 (zinc finger)"/>
    <property type="match status" value="1"/>
</dbReference>
<dbReference type="PANTHER" id="PTHR46400">
    <property type="entry name" value="RING/U-BOX SUPERFAMILY PROTEIN"/>
    <property type="match status" value="1"/>
</dbReference>
<dbReference type="AlphaFoldDB" id="A0A8K0IET8"/>
<keyword evidence="1" id="KW-0862">Zinc</keyword>
<dbReference type="GO" id="GO:0008270">
    <property type="term" value="F:zinc ion binding"/>
    <property type="evidence" value="ECO:0007669"/>
    <property type="project" value="UniProtKB-KW"/>
</dbReference>
<dbReference type="InterPro" id="IPR001841">
    <property type="entry name" value="Znf_RING"/>
</dbReference>
<protein>
    <submittedName>
        <fullName evidence="4">E3 ubiquitin ligase BIG BROTHER-related</fullName>
    </submittedName>
</protein>
<dbReference type="InterPro" id="IPR033276">
    <property type="entry name" value="BB"/>
</dbReference>
<dbReference type="SMART" id="SM00184">
    <property type="entry name" value="RING"/>
    <property type="match status" value="1"/>
</dbReference>